<reference evidence="4" key="1">
    <citation type="submission" date="2021-03" db="EMBL/GenBank/DDBJ databases">
        <title>Sagittula salina sp. nov. strain M10.9X isolated from the marine waste.</title>
        <authorList>
            <person name="Satari L."/>
            <person name="Molina-Menor E."/>
            <person name="Vidal-Verdu A."/>
            <person name="Pascual J."/>
            <person name="Pereto J."/>
            <person name="Porcar M."/>
        </authorList>
    </citation>
    <scope>NUCLEOTIDE SEQUENCE</scope>
    <source>
        <strain evidence="4">M10.9X</strain>
    </source>
</reference>
<dbReference type="PRINTS" id="PR00922">
    <property type="entry name" value="DADACBPTASE3"/>
</dbReference>
<dbReference type="Gene3D" id="3.50.80.20">
    <property type="entry name" value="D-Ala-D-Ala carboxypeptidase C, peptidase S13"/>
    <property type="match status" value="1"/>
</dbReference>
<dbReference type="GO" id="GO:0000270">
    <property type="term" value="P:peptidoglycan metabolic process"/>
    <property type="evidence" value="ECO:0007669"/>
    <property type="project" value="TreeGrafter"/>
</dbReference>
<dbReference type="EMBL" id="JAGISH010000001">
    <property type="protein sequence ID" value="MBP0481640.1"/>
    <property type="molecule type" value="Genomic_DNA"/>
</dbReference>
<dbReference type="PANTHER" id="PTHR30023">
    <property type="entry name" value="D-ALANYL-D-ALANINE CARBOXYPEPTIDASE"/>
    <property type="match status" value="1"/>
</dbReference>
<evidence type="ECO:0000313" key="4">
    <source>
        <dbReference type="EMBL" id="MBP0481640.1"/>
    </source>
</evidence>
<dbReference type="SUPFAM" id="SSF56601">
    <property type="entry name" value="beta-lactamase/transpeptidase-like"/>
    <property type="match status" value="1"/>
</dbReference>
<dbReference type="Gene3D" id="3.40.710.10">
    <property type="entry name" value="DD-peptidase/beta-lactamase superfamily"/>
    <property type="match status" value="1"/>
</dbReference>
<keyword evidence="4" id="KW-0645">Protease</keyword>
<dbReference type="RefSeq" id="WP_209359458.1">
    <property type="nucleotide sequence ID" value="NZ_JAGISH010000001.1"/>
</dbReference>
<protein>
    <submittedName>
        <fullName evidence="4">D-alanyl-D-alanine carboxypeptidase/D-alanyl-D-alanine-endopeptidase</fullName>
        <ecNumber evidence="4">3.4.16.4</ecNumber>
    </submittedName>
</protein>
<dbReference type="AlphaFoldDB" id="A0A940S2G7"/>
<dbReference type="GO" id="GO:0006508">
    <property type="term" value="P:proteolysis"/>
    <property type="evidence" value="ECO:0007669"/>
    <property type="project" value="InterPro"/>
</dbReference>
<name>A0A940S2G7_9RHOB</name>
<dbReference type="Pfam" id="PF02113">
    <property type="entry name" value="Peptidase_S13"/>
    <property type="match status" value="1"/>
</dbReference>
<dbReference type="GO" id="GO:0009002">
    <property type="term" value="F:serine-type D-Ala-D-Ala carboxypeptidase activity"/>
    <property type="evidence" value="ECO:0007669"/>
    <property type="project" value="UniProtKB-EC"/>
</dbReference>
<proteinExistence type="inferred from homology"/>
<sequence length="503" mass="53681">MTRGFSRRTFLRAASAAALLIVPLQARAGAPSASLRPVARGEDLRRRLQPSAEALIAAARLDGNVGYCVANARTGEVLETHHAELGLPPASVAKALTAGYALAHLGGGHRFATQVLATGGVKDGVVQGDLVLAGGGDPTLDTDGLATLAARLAEAGITGVKGAYQVWGGALPYARAIDPEQPEHVSYNPAVSGLNLNYNRVFFEWRQSGKDYAVSMDARSERHKPQVHMARMAVERRSTPVYTYADAGGRDNWTVARGALGKGGARWLPVRKPELYAAEVFQSLCAGQGITLSAPVVIQVRPADGVLLAQYESALLTDILHDMLKWSTNLTAEVVGLSASAKRLGRVPASPRESAAALNVWAAETLGVKSLALEDHSGLGDDSRVKAADMMTALLALRPTQPLKPLLKEFLMRDAKRRVIEDHPISVHAKTGTLNFVSGLAGFADLAGGTELVFAIFAGNLERRDRLTKAERENPEGGSAWNVRAKTLQQKLIERWGVMYAET</sequence>
<feature type="signal peptide" evidence="3">
    <location>
        <begin position="1"/>
        <end position="28"/>
    </location>
</feature>
<feature type="chain" id="PRO_5036934896" evidence="3">
    <location>
        <begin position="29"/>
        <end position="503"/>
    </location>
</feature>
<dbReference type="NCBIfam" id="TIGR00666">
    <property type="entry name" value="PBP4"/>
    <property type="match status" value="1"/>
</dbReference>
<keyword evidence="3" id="KW-0732">Signal</keyword>
<gene>
    <name evidence="4" type="primary">dacB</name>
    <name evidence="4" type="ORF">J5474_03925</name>
</gene>
<evidence type="ECO:0000313" key="5">
    <source>
        <dbReference type="Proteomes" id="UP000675940"/>
    </source>
</evidence>
<keyword evidence="4" id="KW-0121">Carboxypeptidase</keyword>
<evidence type="ECO:0000256" key="1">
    <source>
        <dbReference type="ARBA" id="ARBA00006096"/>
    </source>
</evidence>
<comment type="caution">
    <text evidence="4">The sequence shown here is derived from an EMBL/GenBank/DDBJ whole genome shotgun (WGS) entry which is preliminary data.</text>
</comment>
<accession>A0A940S2G7</accession>
<dbReference type="PANTHER" id="PTHR30023:SF0">
    <property type="entry name" value="PENICILLIN-SENSITIVE CARBOXYPEPTIDASE A"/>
    <property type="match status" value="1"/>
</dbReference>
<dbReference type="InterPro" id="IPR012338">
    <property type="entry name" value="Beta-lactam/transpept-like"/>
</dbReference>
<organism evidence="4 5">
    <name type="scientific">Sagittula salina</name>
    <dbReference type="NCBI Taxonomy" id="2820268"/>
    <lineage>
        <taxon>Bacteria</taxon>
        <taxon>Pseudomonadati</taxon>
        <taxon>Pseudomonadota</taxon>
        <taxon>Alphaproteobacteria</taxon>
        <taxon>Rhodobacterales</taxon>
        <taxon>Roseobacteraceae</taxon>
        <taxon>Sagittula</taxon>
    </lineage>
</organism>
<dbReference type="PROSITE" id="PS51318">
    <property type="entry name" value="TAT"/>
    <property type="match status" value="1"/>
</dbReference>
<dbReference type="EC" id="3.4.16.4" evidence="4"/>
<evidence type="ECO:0000256" key="2">
    <source>
        <dbReference type="ARBA" id="ARBA00022801"/>
    </source>
</evidence>
<dbReference type="Proteomes" id="UP000675940">
    <property type="component" value="Unassembled WGS sequence"/>
</dbReference>
<dbReference type="InterPro" id="IPR000667">
    <property type="entry name" value="Peptidase_S13"/>
</dbReference>
<comment type="similarity">
    <text evidence="1">Belongs to the peptidase S13 family.</text>
</comment>
<keyword evidence="2 4" id="KW-0378">Hydrolase</keyword>
<keyword evidence="5" id="KW-1185">Reference proteome</keyword>
<dbReference type="InterPro" id="IPR006311">
    <property type="entry name" value="TAT_signal"/>
</dbReference>
<evidence type="ECO:0000256" key="3">
    <source>
        <dbReference type="SAM" id="SignalP"/>
    </source>
</evidence>